<evidence type="ECO:0000313" key="1">
    <source>
        <dbReference type="EMBL" id="GAU27662.1"/>
    </source>
</evidence>
<evidence type="ECO:0008006" key="3">
    <source>
        <dbReference type="Google" id="ProtNLM"/>
    </source>
</evidence>
<keyword evidence="2" id="KW-1185">Reference proteome</keyword>
<accession>A0A2Z6MRC2</accession>
<reference evidence="2" key="1">
    <citation type="journal article" date="2017" name="Front. Plant Sci.">
        <title>Climate Clever Clovers: New Paradigm to Reduce the Environmental Footprint of Ruminants by Breeding Low Methanogenic Forages Utilizing Haplotype Variation.</title>
        <authorList>
            <person name="Kaur P."/>
            <person name="Appels R."/>
            <person name="Bayer P.E."/>
            <person name="Keeble-Gagnere G."/>
            <person name="Wang J."/>
            <person name="Hirakawa H."/>
            <person name="Shirasawa K."/>
            <person name="Vercoe P."/>
            <person name="Stefanova K."/>
            <person name="Durmic Z."/>
            <person name="Nichols P."/>
            <person name="Revell C."/>
            <person name="Isobe S.N."/>
            <person name="Edwards D."/>
            <person name="Erskine W."/>
        </authorList>
    </citation>
    <scope>NUCLEOTIDE SEQUENCE [LARGE SCALE GENOMIC DNA]</scope>
    <source>
        <strain evidence="2">cv. Daliak</strain>
    </source>
</reference>
<name>A0A2Z6MRC2_TRISU</name>
<sequence length="59" mass="6511">MILNTFNIKIHAPKAPKIKEILWHHPLISWIKCNSDGAARGSLGNAAYGGVFKTIKLIL</sequence>
<evidence type="ECO:0000313" key="2">
    <source>
        <dbReference type="Proteomes" id="UP000242715"/>
    </source>
</evidence>
<protein>
    <recommendedName>
        <fullName evidence="3">RNase H type-1 domain-containing protein</fullName>
    </recommendedName>
</protein>
<dbReference type="AlphaFoldDB" id="A0A2Z6MRC2"/>
<dbReference type="Proteomes" id="UP000242715">
    <property type="component" value="Unassembled WGS sequence"/>
</dbReference>
<dbReference type="EMBL" id="DF973360">
    <property type="protein sequence ID" value="GAU27662.1"/>
    <property type="molecule type" value="Genomic_DNA"/>
</dbReference>
<proteinExistence type="predicted"/>
<organism evidence="1 2">
    <name type="scientific">Trifolium subterraneum</name>
    <name type="common">Subterranean clover</name>
    <dbReference type="NCBI Taxonomy" id="3900"/>
    <lineage>
        <taxon>Eukaryota</taxon>
        <taxon>Viridiplantae</taxon>
        <taxon>Streptophyta</taxon>
        <taxon>Embryophyta</taxon>
        <taxon>Tracheophyta</taxon>
        <taxon>Spermatophyta</taxon>
        <taxon>Magnoliopsida</taxon>
        <taxon>eudicotyledons</taxon>
        <taxon>Gunneridae</taxon>
        <taxon>Pentapetalae</taxon>
        <taxon>rosids</taxon>
        <taxon>fabids</taxon>
        <taxon>Fabales</taxon>
        <taxon>Fabaceae</taxon>
        <taxon>Papilionoideae</taxon>
        <taxon>50 kb inversion clade</taxon>
        <taxon>NPAAA clade</taxon>
        <taxon>Hologalegina</taxon>
        <taxon>IRL clade</taxon>
        <taxon>Trifolieae</taxon>
        <taxon>Trifolium</taxon>
    </lineage>
</organism>
<gene>
    <name evidence="1" type="ORF">TSUD_126080</name>
</gene>